<dbReference type="InterPro" id="IPR050695">
    <property type="entry name" value="N-acetylmuramoyl_amidase_3"/>
</dbReference>
<dbReference type="AlphaFoldDB" id="A0AAU2A8W8"/>
<evidence type="ECO:0000259" key="3">
    <source>
        <dbReference type="SMART" id="SM00646"/>
    </source>
</evidence>
<dbReference type="InterPro" id="IPR002508">
    <property type="entry name" value="MurNAc-LAA_cat"/>
</dbReference>
<protein>
    <submittedName>
        <fullName evidence="4">N-acetylmuramoyl-L-alanine amidase</fullName>
    </submittedName>
</protein>
<dbReference type="PANTHER" id="PTHR30404">
    <property type="entry name" value="N-ACETYLMURAMOYL-L-ALANINE AMIDASE"/>
    <property type="match status" value="1"/>
</dbReference>
<evidence type="ECO:0000313" key="4">
    <source>
        <dbReference type="EMBL" id="WTT20426.1"/>
    </source>
</evidence>
<dbReference type="CDD" id="cd02696">
    <property type="entry name" value="MurNAc-LAA"/>
    <property type="match status" value="1"/>
</dbReference>
<accession>A0AAU2A8W8</accession>
<name>A0AAU2A8W8_9ACTN</name>
<keyword evidence="2" id="KW-1133">Transmembrane helix</keyword>
<dbReference type="GO" id="GO:0008745">
    <property type="term" value="F:N-acetylmuramoyl-L-alanine amidase activity"/>
    <property type="evidence" value="ECO:0007669"/>
    <property type="project" value="InterPro"/>
</dbReference>
<dbReference type="Pfam" id="PF01520">
    <property type="entry name" value="Amidase_3"/>
    <property type="match status" value="1"/>
</dbReference>
<keyword evidence="2" id="KW-0812">Transmembrane</keyword>
<gene>
    <name evidence="4" type="ORF">OHA22_35305</name>
</gene>
<reference evidence="4" key="1">
    <citation type="submission" date="2022-10" db="EMBL/GenBank/DDBJ databases">
        <title>The complete genomes of actinobacterial strains from the NBC collection.</title>
        <authorList>
            <person name="Joergensen T.S."/>
            <person name="Alvarez Arevalo M."/>
            <person name="Sterndorff E.B."/>
            <person name="Faurdal D."/>
            <person name="Vuksanovic O."/>
            <person name="Mourched A.-S."/>
            <person name="Charusanti P."/>
            <person name="Shaw S."/>
            <person name="Blin K."/>
            <person name="Weber T."/>
        </authorList>
    </citation>
    <scope>NUCLEOTIDE SEQUENCE</scope>
    <source>
        <strain evidence="4">NBC_00093</strain>
    </source>
</reference>
<feature type="transmembrane region" description="Helical" evidence="2">
    <location>
        <begin position="21"/>
        <end position="42"/>
    </location>
</feature>
<dbReference type="GO" id="GO:0030288">
    <property type="term" value="C:outer membrane-bounded periplasmic space"/>
    <property type="evidence" value="ECO:0007669"/>
    <property type="project" value="TreeGrafter"/>
</dbReference>
<organism evidence="4">
    <name type="scientific">Streptomyces sp. NBC_00093</name>
    <dbReference type="NCBI Taxonomy" id="2975649"/>
    <lineage>
        <taxon>Bacteria</taxon>
        <taxon>Bacillati</taxon>
        <taxon>Actinomycetota</taxon>
        <taxon>Actinomycetes</taxon>
        <taxon>Kitasatosporales</taxon>
        <taxon>Streptomycetaceae</taxon>
        <taxon>Streptomyces</taxon>
    </lineage>
</organism>
<dbReference type="SMART" id="SM00646">
    <property type="entry name" value="Ami_3"/>
    <property type="match status" value="1"/>
</dbReference>
<dbReference type="Gene3D" id="3.40.630.40">
    <property type="entry name" value="Zn-dependent exopeptidases"/>
    <property type="match status" value="1"/>
</dbReference>
<sequence>MSYAGPGFEPPQPPRSSVRRALAVALAVLVLGGGGWFVWGAVADDGGGGKGDALSSGDYEPLSPIGTPGISVPSGSESESAAPLAGKVVVVDPGHNPGNFKHTAEINRKVDIGTNSKECDTTGTATNSGYTEAEFTLDVARRLRPVLEQQGATVKFTQDGDLAFGPCVDERARIGNAARADAVVSIHADGSSAGNRGFHVILPGAVHEGDADTRPIVASSKVLGEDVKDGFVRETGSAPSNYIGDGTGLDTRTDLGGLNLSTVPKVFIECGNMRDSADAALLTSGTWREKAAQGISEGIVSFLRGS</sequence>
<dbReference type="GO" id="GO:0009253">
    <property type="term" value="P:peptidoglycan catabolic process"/>
    <property type="evidence" value="ECO:0007669"/>
    <property type="project" value="InterPro"/>
</dbReference>
<proteinExistence type="predicted"/>
<evidence type="ECO:0000256" key="2">
    <source>
        <dbReference type="SAM" id="Phobius"/>
    </source>
</evidence>
<evidence type="ECO:0000256" key="1">
    <source>
        <dbReference type="ARBA" id="ARBA00022801"/>
    </source>
</evidence>
<dbReference type="SUPFAM" id="SSF53187">
    <property type="entry name" value="Zn-dependent exopeptidases"/>
    <property type="match status" value="1"/>
</dbReference>
<feature type="domain" description="MurNAc-LAA" evidence="3">
    <location>
        <begin position="172"/>
        <end position="300"/>
    </location>
</feature>
<keyword evidence="2" id="KW-0472">Membrane</keyword>
<dbReference type="PANTHER" id="PTHR30404:SF0">
    <property type="entry name" value="N-ACETYLMURAMOYL-L-ALANINE AMIDASE AMIC"/>
    <property type="match status" value="1"/>
</dbReference>
<dbReference type="EMBL" id="CP108222">
    <property type="protein sequence ID" value="WTT20426.1"/>
    <property type="molecule type" value="Genomic_DNA"/>
</dbReference>
<keyword evidence="1" id="KW-0378">Hydrolase</keyword>